<organism evidence="2 3">
    <name type="scientific">Amycolatopsis tucumanensis</name>
    <dbReference type="NCBI Taxonomy" id="401106"/>
    <lineage>
        <taxon>Bacteria</taxon>
        <taxon>Bacillati</taxon>
        <taxon>Actinomycetota</taxon>
        <taxon>Actinomycetes</taxon>
        <taxon>Pseudonocardiales</taxon>
        <taxon>Pseudonocardiaceae</taxon>
        <taxon>Amycolatopsis</taxon>
    </lineage>
</organism>
<name>A0ABP7IYA7_9PSEU</name>
<dbReference type="Proteomes" id="UP001501624">
    <property type="component" value="Unassembled WGS sequence"/>
</dbReference>
<accession>A0ABP7IYA7</accession>
<feature type="compositionally biased region" description="Basic and acidic residues" evidence="1">
    <location>
        <begin position="101"/>
        <end position="113"/>
    </location>
</feature>
<evidence type="ECO:0000256" key="1">
    <source>
        <dbReference type="SAM" id="MobiDB-lite"/>
    </source>
</evidence>
<proteinExistence type="predicted"/>
<evidence type="ECO:0000313" key="3">
    <source>
        <dbReference type="Proteomes" id="UP001501624"/>
    </source>
</evidence>
<sequence length="113" mass="11990">MWETPSPVRVGLVRDHTIGSASRSAWSDSGDRDAVEQSQWLWVVAGVAAGEQHPHRQPAAIDGEVDCGAQSSAGASESFPVDRERLDGGGAAPFFRAPADATERRCVASTESR</sequence>
<evidence type="ECO:0000313" key="2">
    <source>
        <dbReference type="EMBL" id="GAA3829260.1"/>
    </source>
</evidence>
<feature type="region of interest" description="Disordered" evidence="1">
    <location>
        <begin position="67"/>
        <end position="113"/>
    </location>
</feature>
<dbReference type="EMBL" id="BAABCM010000008">
    <property type="protein sequence ID" value="GAA3829260.1"/>
    <property type="molecule type" value="Genomic_DNA"/>
</dbReference>
<keyword evidence="3" id="KW-1185">Reference proteome</keyword>
<protein>
    <submittedName>
        <fullName evidence="2">Uncharacterized protein</fullName>
    </submittedName>
</protein>
<reference evidence="3" key="1">
    <citation type="journal article" date="2019" name="Int. J. Syst. Evol. Microbiol.">
        <title>The Global Catalogue of Microorganisms (GCM) 10K type strain sequencing project: providing services to taxonomists for standard genome sequencing and annotation.</title>
        <authorList>
            <consortium name="The Broad Institute Genomics Platform"/>
            <consortium name="The Broad Institute Genome Sequencing Center for Infectious Disease"/>
            <person name="Wu L."/>
            <person name="Ma J."/>
        </authorList>
    </citation>
    <scope>NUCLEOTIDE SEQUENCE [LARGE SCALE GENOMIC DNA]</scope>
    <source>
        <strain evidence="3">JCM 17017</strain>
    </source>
</reference>
<gene>
    <name evidence="2" type="ORF">GCM10022380_54820</name>
</gene>
<comment type="caution">
    <text evidence="2">The sequence shown here is derived from an EMBL/GenBank/DDBJ whole genome shotgun (WGS) entry which is preliminary data.</text>
</comment>